<keyword evidence="2" id="KW-0808">Transferase</keyword>
<evidence type="ECO:0000313" key="2">
    <source>
        <dbReference type="EMBL" id="AWL11974.1"/>
    </source>
</evidence>
<sequence>MTTQQPLYYMGIDGGGSKCRALLTDAEGKELGTGQSGPANPNQGLDQSLNSILDCATQAIDNAGLPASTIDKVYAGMGLAGLNLPKYYQWMANWDHPFARLNISTDLHIACLGAHGGGDGAVIITGTGSCGMVNVKGQRRQFGGHGFTVGDQGSGAWLGINAIRQSLQALDGLLPKTDLVERVLDLTQCQTARELAQTMAGQSPAKYAKLAPVVFEQANVKDELATELVIKGADYINRLARRLFGYNPPRFSMIGGLAPIIAPWLDEDVKERLQPSLHSPEMGAVLFAQQDNPKRDTL</sequence>
<dbReference type="OrthoDB" id="9816014at2"/>
<dbReference type="EMBL" id="CP029347">
    <property type="protein sequence ID" value="AWL11974.1"/>
    <property type="molecule type" value="Genomic_DNA"/>
</dbReference>
<name>A0A2S2E2V8_9ALTE</name>
<evidence type="ECO:0000259" key="1">
    <source>
        <dbReference type="Pfam" id="PF01869"/>
    </source>
</evidence>
<dbReference type="RefSeq" id="WP_109339584.1">
    <property type="nucleotide sequence ID" value="NZ_CP029347.1"/>
</dbReference>
<gene>
    <name evidence="2" type="primary">gspK</name>
    <name evidence="2" type="ORF">HMF8227_01499</name>
</gene>
<dbReference type="PANTHER" id="PTHR43190:SF3">
    <property type="entry name" value="N-ACETYL-D-GLUCOSAMINE KINASE"/>
    <property type="match status" value="1"/>
</dbReference>
<dbReference type="CDD" id="cd24082">
    <property type="entry name" value="ASKHA_NBD_GspK-like"/>
    <property type="match status" value="1"/>
</dbReference>
<dbReference type="InterPro" id="IPR002731">
    <property type="entry name" value="ATPase_BadF"/>
</dbReference>
<reference evidence="2 3" key="1">
    <citation type="submission" date="2018-05" db="EMBL/GenBank/DDBJ databases">
        <title>Salinimonas sp. HMF8227 Genome sequencing and assembly.</title>
        <authorList>
            <person name="Kang H."/>
            <person name="Kang J."/>
            <person name="Cha I."/>
            <person name="Kim H."/>
            <person name="Joh K."/>
        </authorList>
    </citation>
    <scope>NUCLEOTIDE SEQUENCE [LARGE SCALE GENOMIC DNA]</scope>
    <source>
        <strain evidence="2 3">HMF8227</strain>
    </source>
</reference>
<dbReference type="Proteomes" id="UP000245728">
    <property type="component" value="Chromosome"/>
</dbReference>
<accession>A0A2S2E2V8</accession>
<dbReference type="EC" id="2.7.1.8" evidence="2"/>
<feature type="domain" description="ATPase BadF/BadG/BcrA/BcrD type" evidence="1">
    <location>
        <begin position="11"/>
        <end position="288"/>
    </location>
</feature>
<dbReference type="Pfam" id="PF01869">
    <property type="entry name" value="BcrAD_BadFG"/>
    <property type="match status" value="1"/>
</dbReference>
<dbReference type="Gene3D" id="3.30.420.40">
    <property type="match status" value="2"/>
</dbReference>
<protein>
    <submittedName>
        <fullName evidence="2">Glucosamine kinase</fullName>
        <ecNumber evidence="2">2.7.1.8</ecNumber>
    </submittedName>
</protein>
<dbReference type="KEGG" id="salh:HMF8227_01499"/>
<dbReference type="InterPro" id="IPR052519">
    <property type="entry name" value="Euk-type_GlcNAc_Kinase"/>
</dbReference>
<dbReference type="SUPFAM" id="SSF53067">
    <property type="entry name" value="Actin-like ATPase domain"/>
    <property type="match status" value="2"/>
</dbReference>
<keyword evidence="3" id="KW-1185">Reference proteome</keyword>
<dbReference type="AlphaFoldDB" id="A0A2S2E2V8"/>
<dbReference type="NCBIfam" id="NF046058">
    <property type="entry name" value="NagK_SO3507"/>
    <property type="match status" value="1"/>
</dbReference>
<dbReference type="PANTHER" id="PTHR43190">
    <property type="entry name" value="N-ACETYL-D-GLUCOSAMINE KINASE"/>
    <property type="match status" value="1"/>
</dbReference>
<proteinExistence type="predicted"/>
<dbReference type="GO" id="GO:0047931">
    <property type="term" value="F:glucosamine kinase activity"/>
    <property type="evidence" value="ECO:0007669"/>
    <property type="project" value="UniProtKB-EC"/>
</dbReference>
<dbReference type="InterPro" id="IPR043129">
    <property type="entry name" value="ATPase_NBD"/>
</dbReference>
<evidence type="ECO:0000313" key="3">
    <source>
        <dbReference type="Proteomes" id="UP000245728"/>
    </source>
</evidence>
<keyword evidence="2" id="KW-0418">Kinase</keyword>
<organism evidence="2 3">
    <name type="scientific">Saliniradius amylolyticus</name>
    <dbReference type="NCBI Taxonomy" id="2183582"/>
    <lineage>
        <taxon>Bacteria</taxon>
        <taxon>Pseudomonadati</taxon>
        <taxon>Pseudomonadota</taxon>
        <taxon>Gammaproteobacteria</taxon>
        <taxon>Alteromonadales</taxon>
        <taxon>Alteromonadaceae</taxon>
        <taxon>Saliniradius</taxon>
    </lineage>
</organism>